<proteinExistence type="predicted"/>
<reference evidence="1" key="2">
    <citation type="submission" date="2022-01" db="EMBL/GenBank/DDBJ databases">
        <authorList>
            <person name="Yamashiro T."/>
            <person name="Shiraishi A."/>
            <person name="Satake H."/>
            <person name="Nakayama K."/>
        </authorList>
    </citation>
    <scope>NUCLEOTIDE SEQUENCE</scope>
</reference>
<accession>A0ABQ5JBZ2</accession>
<name>A0ABQ5JBZ2_9ASTR</name>
<protein>
    <submittedName>
        <fullName evidence="1">Uncharacterized protein</fullName>
    </submittedName>
</protein>
<gene>
    <name evidence="1" type="ORF">Tco_1132458</name>
</gene>
<organism evidence="1 2">
    <name type="scientific">Tanacetum coccineum</name>
    <dbReference type="NCBI Taxonomy" id="301880"/>
    <lineage>
        <taxon>Eukaryota</taxon>
        <taxon>Viridiplantae</taxon>
        <taxon>Streptophyta</taxon>
        <taxon>Embryophyta</taxon>
        <taxon>Tracheophyta</taxon>
        <taxon>Spermatophyta</taxon>
        <taxon>Magnoliopsida</taxon>
        <taxon>eudicotyledons</taxon>
        <taxon>Gunneridae</taxon>
        <taxon>Pentapetalae</taxon>
        <taxon>asterids</taxon>
        <taxon>campanulids</taxon>
        <taxon>Asterales</taxon>
        <taxon>Asteraceae</taxon>
        <taxon>Asteroideae</taxon>
        <taxon>Anthemideae</taxon>
        <taxon>Anthemidinae</taxon>
        <taxon>Tanacetum</taxon>
    </lineage>
</organism>
<dbReference type="Proteomes" id="UP001151760">
    <property type="component" value="Unassembled WGS sequence"/>
</dbReference>
<dbReference type="EMBL" id="BQNB010021787">
    <property type="protein sequence ID" value="GJU10062.1"/>
    <property type="molecule type" value="Genomic_DNA"/>
</dbReference>
<comment type="caution">
    <text evidence="1">The sequence shown here is derived from an EMBL/GenBank/DDBJ whole genome shotgun (WGS) entry which is preliminary data.</text>
</comment>
<sequence>MLNNNMIKQAVPVMSFLNSRMFEIPPETEITSDSNIVPYSQYVIESQQAVVQNSNSSTQQDALILSDLFNTFDQYLIDELSEVQNVFHQMELAVEQHRLESKIFEVKMNQVLNKNELLLEQDINKDIVNIIMNSSVDNAYVNVYECEKCIKLETELLNKKYFIKKETYDKLLRSFTTLEKHCISLEVDTQLN</sequence>
<evidence type="ECO:0000313" key="2">
    <source>
        <dbReference type="Proteomes" id="UP001151760"/>
    </source>
</evidence>
<keyword evidence="2" id="KW-1185">Reference proteome</keyword>
<reference evidence="1" key="1">
    <citation type="journal article" date="2022" name="Int. J. Mol. Sci.">
        <title>Draft Genome of Tanacetum Coccineum: Genomic Comparison of Closely Related Tanacetum-Family Plants.</title>
        <authorList>
            <person name="Yamashiro T."/>
            <person name="Shiraishi A."/>
            <person name="Nakayama K."/>
            <person name="Satake H."/>
        </authorList>
    </citation>
    <scope>NUCLEOTIDE SEQUENCE</scope>
</reference>
<evidence type="ECO:0000313" key="1">
    <source>
        <dbReference type="EMBL" id="GJU10062.1"/>
    </source>
</evidence>